<organismHost>
    <name type="scientific">Microtus agrestis</name>
    <name type="common">Short-tailed field vole</name>
    <dbReference type="NCBI Taxonomy" id="29092"/>
</organismHost>
<feature type="transmembrane region" description="Helical" evidence="1">
    <location>
        <begin position="20"/>
        <end position="44"/>
    </location>
</feature>
<proteinExistence type="predicted"/>
<organismHost>
    <name type="scientific">Apodemus sylvaticus</name>
    <name type="common">European woodmouse</name>
    <dbReference type="NCBI Taxonomy" id="10129"/>
</organismHost>
<evidence type="ECO:0000256" key="1">
    <source>
        <dbReference type="SAM" id="Phobius"/>
    </source>
</evidence>
<organismHost>
    <name type="scientific">Myodes glareolus</name>
    <name type="common">Bank vole</name>
    <name type="synonym">Clethrionomys glareolus</name>
    <dbReference type="NCBI Taxonomy" id="447135"/>
</organismHost>
<dbReference type="EMBL" id="LT896723">
    <property type="protein sequence ID" value="SNB58078.1"/>
    <property type="molecule type" value="Genomic_DNA"/>
</dbReference>
<protein>
    <submittedName>
        <fullName evidence="2">Uncharacterized protein</fullName>
    </submittedName>
</protein>
<dbReference type="EMBL" id="LT896719">
    <property type="protein sequence ID" value="SNB49082.1"/>
    <property type="molecule type" value="Genomic_DNA"/>
</dbReference>
<accession>A0A0K2YS08</accession>
<evidence type="ECO:0000313" key="4">
    <source>
        <dbReference type="EMBL" id="SNB58078.1"/>
    </source>
</evidence>
<organismHost>
    <name type="scientific">Loxodonta africana</name>
    <name type="common">African elephant</name>
    <dbReference type="NCBI Taxonomy" id="9785"/>
</organismHost>
<reference evidence="2" key="2">
    <citation type="submission" date="2015-05" db="EMBL/GenBank/DDBJ databases">
        <title>Utilizing next-generation sequencing to resolve the backbone and inform taxonomy of the Core Goodeniaceae.</title>
        <authorList>
            <person name="Michener P.S."/>
            <person name="Gardner A.G."/>
            <person name="Jabaily R.S."/>
            <person name="Sessa E."/>
        </authorList>
    </citation>
    <scope>NUCLEOTIDE SEQUENCE</scope>
    <source>
        <strain evidence="2">RatPox09</strain>
    </source>
</reference>
<reference evidence="3" key="3">
    <citation type="submission" date="2017-06" db="EMBL/GenBank/DDBJ databases">
        <authorList>
            <person name="Kim H.J."/>
            <person name="Triplett B.A."/>
        </authorList>
    </citation>
    <scope>NUCLEOTIDE SEQUENCE</scope>
    <source>
        <strain evidence="3">Ger/2013/Alpaca</strain>
        <strain evidence="4">Ger/2014/Cat1</strain>
    </source>
</reference>
<keyword evidence="1" id="KW-1133">Transmembrane helix</keyword>
<keyword evidence="1" id="KW-0812">Transmembrane</keyword>
<gene>
    <name evidence="2" type="primary">gCPXV0040</name>
</gene>
<organismHost>
    <name type="scientific">Felis catus</name>
    <name type="common">Cat</name>
    <name type="synonym">Felis silvestris catus</name>
    <dbReference type="NCBI Taxonomy" id="9685"/>
</organismHost>
<keyword evidence="1" id="KW-0472">Membrane</keyword>
<organism evidence="2">
    <name type="scientific">Cowpox virus</name>
    <name type="common">CPV</name>
    <dbReference type="NCBI Taxonomy" id="10243"/>
    <lineage>
        <taxon>Viruses</taxon>
        <taxon>Varidnaviria</taxon>
        <taxon>Bamfordvirae</taxon>
        <taxon>Nucleocytoviricota</taxon>
        <taxon>Pokkesviricetes</taxon>
        <taxon>Chitovirales</taxon>
        <taxon>Poxviridae</taxon>
        <taxon>Chordopoxvirinae</taxon>
        <taxon>Orthopoxvirus</taxon>
        <taxon>Orthopoxvirus cowpox</taxon>
    </lineage>
</organism>
<dbReference type="EMBL" id="LN864565">
    <property type="protein sequence ID" value="CRL86692.1"/>
    <property type="molecule type" value="Genomic_DNA"/>
</dbReference>
<sequence>MVIYCSNSLGAYCKLVINKVAVLFTYFCFVALTNAQFFVSAILVHGKIPPNHLIIQYPSVSRSPRLDTTYPLCESIGVNSRVPLSILFGFLINGTCSPLDMNLETNP</sequence>
<organismHost>
    <name type="scientific">Bos taurus</name>
    <name type="common">Bovine</name>
    <dbReference type="NCBI Taxonomy" id="9913"/>
</organismHost>
<organismHost>
    <name type="scientific">Mus musculus</name>
    <name type="common">Mouse</name>
    <dbReference type="NCBI Taxonomy" id="10090"/>
</organismHost>
<organismHost>
    <name type="scientific">Homo sapiens</name>
    <name type="common">Human</name>
    <dbReference type="NCBI Taxonomy" id="9606"/>
</organismHost>
<name>A0A0K2YS08_COWPX</name>
<reference evidence="2" key="1">
    <citation type="journal article" date="2015" name="J. Virol.">
        <title>Out of the reservoir: Phenotypic and genotypic characterization of a novel cowpox virus isolated from a common vole.</title>
        <authorList>
            <person name="Hoffmann D."/>
            <person name="Franke A."/>
            <person name="Jenckel M."/>
            <person name="Tamosiunaite A."/>
            <person name="Schluckebier J."/>
            <person name="Granzow H."/>
            <person name="Hoffmann B."/>
            <person name="Fischer S."/>
            <person name="Ulrich R.G."/>
            <person name="Hoper D."/>
            <person name="Goller K."/>
            <person name="Osterrieder N."/>
            <person name="Beer M."/>
        </authorList>
    </citation>
    <scope>NUCLEOTIDE SEQUENCE [LARGE SCALE GENOMIC DNA]</scope>
    <source>
        <strain evidence="2">RatPox09</strain>
    </source>
</reference>
<evidence type="ECO:0000313" key="2">
    <source>
        <dbReference type="EMBL" id="CRL86692.1"/>
    </source>
</evidence>
<dbReference type="Proteomes" id="UP000267117">
    <property type="component" value="Segment"/>
</dbReference>
<dbReference type="Proteomes" id="UP000164362">
    <property type="component" value="Segment"/>
</dbReference>
<dbReference type="Proteomes" id="UP000274633">
    <property type="component" value="Segment"/>
</dbReference>
<evidence type="ECO:0000313" key="3">
    <source>
        <dbReference type="EMBL" id="SNB49082.1"/>
    </source>
</evidence>